<dbReference type="InterPro" id="IPR036291">
    <property type="entry name" value="NAD(P)-bd_dom_sf"/>
</dbReference>
<gene>
    <name evidence="1" type="primary">ocd</name>
    <name evidence="1" type="ORF">Ade02nite_80390</name>
</gene>
<dbReference type="PANTHER" id="PTHR13812:SF19">
    <property type="entry name" value="KETIMINE REDUCTASE MU-CRYSTALLIN"/>
    <property type="match status" value="1"/>
</dbReference>
<name>A0ABQ3YHA7_9ACTN</name>
<proteinExistence type="predicted"/>
<dbReference type="InterPro" id="IPR023401">
    <property type="entry name" value="ODC_N"/>
</dbReference>
<organism evidence="1 2">
    <name type="scientific">Paractinoplanes deccanensis</name>
    <dbReference type="NCBI Taxonomy" id="113561"/>
    <lineage>
        <taxon>Bacteria</taxon>
        <taxon>Bacillati</taxon>
        <taxon>Actinomycetota</taxon>
        <taxon>Actinomycetes</taxon>
        <taxon>Micromonosporales</taxon>
        <taxon>Micromonosporaceae</taxon>
        <taxon>Paractinoplanes</taxon>
    </lineage>
</organism>
<protein>
    <submittedName>
        <fullName evidence="1">Ornithine cyclodeaminase</fullName>
    </submittedName>
</protein>
<evidence type="ECO:0000313" key="1">
    <source>
        <dbReference type="EMBL" id="GID79398.1"/>
    </source>
</evidence>
<dbReference type="PIRSF" id="PIRSF001439">
    <property type="entry name" value="CryM"/>
    <property type="match status" value="1"/>
</dbReference>
<dbReference type="SUPFAM" id="SSF51735">
    <property type="entry name" value="NAD(P)-binding Rossmann-fold domains"/>
    <property type="match status" value="1"/>
</dbReference>
<evidence type="ECO:0000313" key="2">
    <source>
        <dbReference type="Proteomes" id="UP000609879"/>
    </source>
</evidence>
<dbReference type="Gene3D" id="3.30.1780.10">
    <property type="entry name" value="ornithine cyclodeaminase, domain 1"/>
    <property type="match status" value="1"/>
</dbReference>
<accession>A0ABQ3YHA7</accession>
<dbReference type="Gene3D" id="3.40.50.720">
    <property type="entry name" value="NAD(P)-binding Rossmann-like Domain"/>
    <property type="match status" value="1"/>
</dbReference>
<dbReference type="Pfam" id="PF02423">
    <property type="entry name" value="OCD_Mu_crystall"/>
    <property type="match status" value="1"/>
</dbReference>
<sequence>MHWMIHLRFLSGPDIDELEIGPDDAIAAVESVVAAHGRGETVFEPRTHLVPDNGGVGHFNLLRAHVKGLGVAGVKVVGDFVPNYRHGLPSELAMVTLLDPYTGVPMSIMDATWITEMRTGAMTAVGAKYLARPDSRVLGHVGARGTAFANITLLDRLFPLEEIRVTSRRAESREAFGVRLREVTDTPVRVVETADEVFDGADILVEASRLTEPQPLLRTSLVRPGAFVVPYGTVSAVELDLLDVMDKVVVDDWRESRSGRFGALRAHVDTGRLSEETLYAQLGEIVSGQKPGRESSTERILFWHRGLSILDVALAHLILKRAEAADAGTMLRYR</sequence>
<comment type="caution">
    <text evidence="1">The sequence shown here is derived from an EMBL/GenBank/DDBJ whole genome shotgun (WGS) entry which is preliminary data.</text>
</comment>
<dbReference type="InterPro" id="IPR003462">
    <property type="entry name" value="ODC_Mu_crystall"/>
</dbReference>
<reference evidence="1 2" key="1">
    <citation type="submission" date="2021-01" db="EMBL/GenBank/DDBJ databases">
        <title>Whole genome shotgun sequence of Actinoplanes deccanensis NBRC 13994.</title>
        <authorList>
            <person name="Komaki H."/>
            <person name="Tamura T."/>
        </authorList>
    </citation>
    <scope>NUCLEOTIDE SEQUENCE [LARGE SCALE GENOMIC DNA]</scope>
    <source>
        <strain evidence="1 2">NBRC 13994</strain>
    </source>
</reference>
<dbReference type="PANTHER" id="PTHR13812">
    <property type="entry name" value="KETIMINE REDUCTASE MU-CRYSTALLIN"/>
    <property type="match status" value="1"/>
</dbReference>
<keyword evidence="2" id="KW-1185">Reference proteome</keyword>
<dbReference type="EMBL" id="BOMI01000168">
    <property type="protein sequence ID" value="GID79398.1"/>
    <property type="molecule type" value="Genomic_DNA"/>
</dbReference>
<dbReference type="Proteomes" id="UP000609879">
    <property type="component" value="Unassembled WGS sequence"/>
</dbReference>